<dbReference type="CDD" id="cd09123">
    <property type="entry name" value="PLDc_Tdp1_2"/>
    <property type="match status" value="1"/>
</dbReference>
<keyword evidence="7" id="KW-0234">DNA repair</keyword>
<keyword evidence="14" id="KW-1185">Reference proteome</keyword>
<evidence type="ECO:0000256" key="8">
    <source>
        <dbReference type="ARBA" id="ARBA00023242"/>
    </source>
</evidence>
<name>A0A8H3G964_9LECA</name>
<dbReference type="EMBL" id="CAJPDT010000095">
    <property type="protein sequence ID" value="CAF9936887.1"/>
    <property type="molecule type" value="Genomic_DNA"/>
</dbReference>
<evidence type="ECO:0000256" key="12">
    <source>
        <dbReference type="SAM" id="MobiDB-lite"/>
    </source>
</evidence>
<dbReference type="GO" id="GO:0003697">
    <property type="term" value="F:single-stranded DNA binding"/>
    <property type="evidence" value="ECO:0007669"/>
    <property type="project" value="TreeGrafter"/>
</dbReference>
<dbReference type="GO" id="GO:0006281">
    <property type="term" value="P:DNA repair"/>
    <property type="evidence" value="ECO:0007669"/>
    <property type="project" value="UniProtKB-KW"/>
</dbReference>
<dbReference type="GO" id="GO:0005634">
    <property type="term" value="C:nucleus"/>
    <property type="evidence" value="ECO:0007669"/>
    <property type="project" value="UniProtKB-SubCell"/>
</dbReference>
<evidence type="ECO:0000313" key="13">
    <source>
        <dbReference type="EMBL" id="CAF9936887.1"/>
    </source>
</evidence>
<feature type="binding site" evidence="10">
    <location>
        <position position="187"/>
    </location>
    <ligand>
        <name>substrate</name>
    </ligand>
</feature>
<comment type="subcellular location">
    <subcellularLocation>
        <location evidence="1">Nucleus</location>
    </subcellularLocation>
</comment>
<feature type="active site" description="Nucleophile" evidence="9">
    <location>
        <position position="185"/>
    </location>
</feature>
<sequence>MNPAEESRKRRNYDAFQSSRDRSISPPPKRHAFTGSSRSGAEEVEASRVLNAAASPTLSPGNSNDPFPSTRKRTKVQSGTLFPSPMHLNFVEQLPASSNVDCISLGSILGDPMIKECWLFNYLFDMDFVMRHFDPDTRDLVLVRVVHGSWKREDPNGIHIEDASKRYPNIKVIKAYMPEMFGTHHTKAMVLFRHDDLAQVVILTANFIERDFRMSQAIWRTPLLPLKEDAAPPSDSVPPLGSGLRFKYDLLAYFHGYSRNGTATLAHLVSQLQHYDFSAVRGALIGSLPGLQMHGQFEPQEQDQIGRCGLPALKRILSFIPTNPAPSLDPNTQSQIVAQVSSIASVGEKWLLTNFIPILATIKRPIKTAQASHPKPKISIIFPTAATIRDSLDGYASGSSIHMKTTSPTQAKQLSAFKPMLCHWCGPPTPQPHNAAPQREPTRQTGRSRAAPHIKTYTRFSDSSMTSIDWAMMTSANLSTQAWGSNPNAGGEVRISSYELGVVVWPALWDDPETSGKATMVPVFGTDMPASSDQAGFEFDEAREKSITVGWRMPYDLPLIPYSEDEKPWCATEPCDEPDWMGRVWPGYGR</sequence>
<comment type="similarity">
    <text evidence="2">Belongs to the tyrosyl-DNA phosphodiesterase family.</text>
</comment>
<feature type="compositionally biased region" description="Polar residues" evidence="12">
    <location>
        <begin position="54"/>
        <end position="67"/>
    </location>
</feature>
<accession>A0A8H3G964</accession>
<evidence type="ECO:0000256" key="4">
    <source>
        <dbReference type="ARBA" id="ARBA00022763"/>
    </source>
</evidence>
<feature type="site" description="Interaction with DNA" evidence="11">
    <location>
        <position position="479"/>
    </location>
</feature>
<dbReference type="SUPFAM" id="SSF56024">
    <property type="entry name" value="Phospholipase D/nuclease"/>
    <property type="match status" value="2"/>
</dbReference>
<evidence type="ECO:0000256" key="10">
    <source>
        <dbReference type="PIRSR" id="PIRSR610347-2"/>
    </source>
</evidence>
<evidence type="ECO:0000256" key="3">
    <source>
        <dbReference type="ARBA" id="ARBA00022722"/>
    </source>
</evidence>
<dbReference type="Proteomes" id="UP000664534">
    <property type="component" value="Unassembled WGS sequence"/>
</dbReference>
<evidence type="ECO:0000256" key="2">
    <source>
        <dbReference type="ARBA" id="ARBA00010205"/>
    </source>
</evidence>
<keyword evidence="8" id="KW-0539">Nucleus</keyword>
<evidence type="ECO:0000313" key="14">
    <source>
        <dbReference type="Proteomes" id="UP000664534"/>
    </source>
</evidence>
<evidence type="ECO:0000256" key="7">
    <source>
        <dbReference type="ARBA" id="ARBA00023204"/>
    </source>
</evidence>
<reference evidence="13" key="1">
    <citation type="submission" date="2021-03" db="EMBL/GenBank/DDBJ databases">
        <authorList>
            <person name="Tagirdzhanova G."/>
        </authorList>
    </citation>
    <scope>NUCLEOTIDE SEQUENCE</scope>
</reference>
<evidence type="ECO:0000256" key="9">
    <source>
        <dbReference type="PIRSR" id="PIRSR610347-1"/>
    </source>
</evidence>
<dbReference type="GO" id="GO:0003690">
    <property type="term" value="F:double-stranded DNA binding"/>
    <property type="evidence" value="ECO:0007669"/>
    <property type="project" value="TreeGrafter"/>
</dbReference>
<evidence type="ECO:0000256" key="5">
    <source>
        <dbReference type="ARBA" id="ARBA00022801"/>
    </source>
</evidence>
<evidence type="ECO:0000256" key="6">
    <source>
        <dbReference type="ARBA" id="ARBA00022839"/>
    </source>
</evidence>
<evidence type="ECO:0008006" key="15">
    <source>
        <dbReference type="Google" id="ProtNLM"/>
    </source>
</evidence>
<dbReference type="FunFam" id="3.30.870.10:FF:000038">
    <property type="entry name" value="Probable tyrosyl-DNA phosphodiesterase"/>
    <property type="match status" value="1"/>
</dbReference>
<feature type="region of interest" description="Disordered" evidence="12">
    <location>
        <begin position="428"/>
        <end position="450"/>
    </location>
</feature>
<keyword evidence="3" id="KW-0540">Nuclease</keyword>
<keyword evidence="4" id="KW-0227">DNA damage</keyword>
<comment type="caution">
    <text evidence="13">The sequence shown here is derived from an EMBL/GenBank/DDBJ whole genome shotgun (WGS) entry which is preliminary data.</text>
</comment>
<dbReference type="OrthoDB" id="47785at2759"/>
<dbReference type="InterPro" id="IPR010347">
    <property type="entry name" value="Tdp1"/>
</dbReference>
<keyword evidence="6" id="KW-0269">Exonuclease</keyword>
<dbReference type="Gene3D" id="3.30.870.10">
    <property type="entry name" value="Endonuclease Chain A"/>
    <property type="match status" value="2"/>
</dbReference>
<dbReference type="PANTHER" id="PTHR12415">
    <property type="entry name" value="TYROSYL-DNA PHOSPHODIESTERASE 1"/>
    <property type="match status" value="1"/>
</dbReference>
<feature type="active site" description="Proton donor/acceptor" evidence="9">
    <location>
        <position position="453"/>
    </location>
</feature>
<feature type="region of interest" description="Disordered" evidence="12">
    <location>
        <begin position="1"/>
        <end position="75"/>
    </location>
</feature>
<dbReference type="GO" id="GO:0017005">
    <property type="term" value="F:3'-tyrosyl-DNA phosphodiesterase activity"/>
    <property type="evidence" value="ECO:0007669"/>
    <property type="project" value="TreeGrafter"/>
</dbReference>
<dbReference type="PANTHER" id="PTHR12415:SF0">
    <property type="entry name" value="TYROSYL-DNA PHOSPHODIESTERASE 1"/>
    <property type="match status" value="1"/>
</dbReference>
<evidence type="ECO:0000256" key="1">
    <source>
        <dbReference type="ARBA" id="ARBA00004123"/>
    </source>
</evidence>
<gene>
    <name evidence="13" type="ORF">IMSHALPRED_010941</name>
</gene>
<keyword evidence="5" id="KW-0378">Hydrolase</keyword>
<proteinExistence type="inferred from homology"/>
<protein>
    <recommendedName>
        <fullName evidence="15">Tyrosyl-DNA phosphodiesterase</fullName>
    </recommendedName>
</protein>
<feature type="binding site" evidence="10">
    <location>
        <position position="455"/>
    </location>
    <ligand>
        <name>substrate</name>
    </ligand>
</feature>
<dbReference type="AlphaFoldDB" id="A0A8H3G964"/>
<evidence type="ECO:0000256" key="11">
    <source>
        <dbReference type="PIRSR" id="PIRSR610347-3"/>
    </source>
</evidence>
<organism evidence="13 14">
    <name type="scientific">Imshaugia aleurites</name>
    <dbReference type="NCBI Taxonomy" id="172621"/>
    <lineage>
        <taxon>Eukaryota</taxon>
        <taxon>Fungi</taxon>
        <taxon>Dikarya</taxon>
        <taxon>Ascomycota</taxon>
        <taxon>Pezizomycotina</taxon>
        <taxon>Lecanoromycetes</taxon>
        <taxon>OSLEUM clade</taxon>
        <taxon>Lecanoromycetidae</taxon>
        <taxon>Lecanorales</taxon>
        <taxon>Lecanorineae</taxon>
        <taxon>Parmeliaceae</taxon>
        <taxon>Imshaugia</taxon>
    </lineage>
</organism>
<dbReference type="GO" id="GO:0004527">
    <property type="term" value="F:exonuclease activity"/>
    <property type="evidence" value="ECO:0007669"/>
    <property type="project" value="UniProtKB-KW"/>
</dbReference>
<dbReference type="Pfam" id="PF06087">
    <property type="entry name" value="Tyr-DNA_phospho"/>
    <property type="match status" value="1"/>
</dbReference>